<dbReference type="STRING" id="439228.SAMN06295920_107174"/>
<dbReference type="EMBL" id="FUYM01000007">
    <property type="protein sequence ID" value="SKB86574.1"/>
    <property type="molecule type" value="Genomic_DNA"/>
</dbReference>
<sequence>MIGRPMSFSTILLDVAGGAYRLTLNRPDRLNAFTARMHEEVREALTRIEGDPAARVLLITGAGRGFCAGQDLAERDVSAGPLDLSQGPEHDYNPLARRLVALPVPVVCAVNGVAAGAGVNIAAACDIVIARKSAKFAQAFSAIGLVPDTGGTWHLPRLMGQARALGFTLLNETLSAEQAEAMGLIWRAIDDDAFEAEVEAIVARLAAAPTFGLASAKKALRAAWTSTLDEALDRERDMQRDCGLSPDYKEGVTAFKDKRKPGFTGARP</sequence>
<dbReference type="NCBIfam" id="TIGR02280">
    <property type="entry name" value="PaaB1"/>
    <property type="match status" value="1"/>
</dbReference>
<evidence type="ECO:0000313" key="3">
    <source>
        <dbReference type="Proteomes" id="UP000189818"/>
    </source>
</evidence>
<comment type="similarity">
    <text evidence="1">Belongs to the enoyl-CoA hydratase/isomerase family.</text>
</comment>
<reference evidence="3" key="1">
    <citation type="submission" date="2017-02" db="EMBL/GenBank/DDBJ databases">
        <authorList>
            <person name="Varghese N."/>
            <person name="Submissions S."/>
        </authorList>
    </citation>
    <scope>NUCLEOTIDE SEQUENCE [LARGE SCALE GENOMIC DNA]</scope>
    <source>
        <strain evidence="3">UM2</strain>
    </source>
</reference>
<dbReference type="PANTHER" id="PTHR43459:SF1">
    <property type="entry name" value="EG:BACN32G11.4 PROTEIN"/>
    <property type="match status" value="1"/>
</dbReference>
<dbReference type="Proteomes" id="UP000189818">
    <property type="component" value="Unassembled WGS sequence"/>
</dbReference>
<dbReference type="RefSeq" id="WP_377315597.1">
    <property type="nucleotide sequence ID" value="NZ_JBHRVT010000003.1"/>
</dbReference>
<evidence type="ECO:0000256" key="1">
    <source>
        <dbReference type="ARBA" id="ARBA00005254"/>
    </source>
</evidence>
<protein>
    <submittedName>
        <fullName evidence="2">Enoyl-CoA hydratase</fullName>
    </submittedName>
</protein>
<dbReference type="GO" id="GO:0003824">
    <property type="term" value="F:catalytic activity"/>
    <property type="evidence" value="ECO:0007669"/>
    <property type="project" value="UniProtKB-ARBA"/>
</dbReference>
<name>A0A1T5ERQ1_9SPHN</name>
<dbReference type="InterPro" id="IPR001753">
    <property type="entry name" value="Enoyl-CoA_hydra/iso"/>
</dbReference>
<dbReference type="InterPro" id="IPR014748">
    <property type="entry name" value="Enoyl-CoA_hydra_C"/>
</dbReference>
<dbReference type="GO" id="GO:0010124">
    <property type="term" value="P:phenylacetate catabolic process"/>
    <property type="evidence" value="ECO:0007669"/>
    <property type="project" value="InterPro"/>
</dbReference>
<dbReference type="InterPro" id="IPR029045">
    <property type="entry name" value="ClpP/crotonase-like_dom_sf"/>
</dbReference>
<dbReference type="InterPro" id="IPR011968">
    <property type="entry name" value="PaaB1"/>
</dbReference>
<dbReference type="Gene3D" id="3.90.226.10">
    <property type="entry name" value="2-enoyl-CoA Hydratase, Chain A, domain 1"/>
    <property type="match status" value="1"/>
</dbReference>
<accession>A0A1T5ERQ1</accession>
<keyword evidence="3" id="KW-1185">Reference proteome</keyword>
<dbReference type="PANTHER" id="PTHR43459">
    <property type="entry name" value="ENOYL-COA HYDRATASE"/>
    <property type="match status" value="1"/>
</dbReference>
<dbReference type="Pfam" id="PF00378">
    <property type="entry name" value="ECH_1"/>
    <property type="match status" value="1"/>
</dbReference>
<dbReference type="CDD" id="cd06558">
    <property type="entry name" value="crotonase-like"/>
    <property type="match status" value="1"/>
</dbReference>
<dbReference type="SUPFAM" id="SSF52096">
    <property type="entry name" value="ClpP/crotonase"/>
    <property type="match status" value="1"/>
</dbReference>
<dbReference type="AlphaFoldDB" id="A0A1T5ERQ1"/>
<proteinExistence type="inferred from homology"/>
<gene>
    <name evidence="2" type="ORF">SAMN06295920_107174</name>
</gene>
<dbReference type="Gene3D" id="1.10.12.10">
    <property type="entry name" value="Lyase 2-enoyl-coa Hydratase, Chain A, domain 2"/>
    <property type="match status" value="1"/>
</dbReference>
<organism evidence="2 3">
    <name type="scientific">Rhizorhabdus histidinilytica</name>
    <dbReference type="NCBI Taxonomy" id="439228"/>
    <lineage>
        <taxon>Bacteria</taxon>
        <taxon>Pseudomonadati</taxon>
        <taxon>Pseudomonadota</taxon>
        <taxon>Alphaproteobacteria</taxon>
        <taxon>Sphingomonadales</taxon>
        <taxon>Sphingomonadaceae</taxon>
        <taxon>Rhizorhabdus</taxon>
    </lineage>
</organism>
<evidence type="ECO:0000313" key="2">
    <source>
        <dbReference type="EMBL" id="SKB86574.1"/>
    </source>
</evidence>